<proteinExistence type="predicted"/>
<organism evidence="2">
    <name type="scientific">Siphoviridae sp. ctKvA22</name>
    <dbReference type="NCBI Taxonomy" id="2826246"/>
    <lineage>
        <taxon>Viruses</taxon>
        <taxon>Duplodnaviria</taxon>
        <taxon>Heunggongvirae</taxon>
        <taxon>Uroviricota</taxon>
        <taxon>Caudoviricetes</taxon>
    </lineage>
</organism>
<dbReference type="EMBL" id="BK014860">
    <property type="protein sequence ID" value="DAD79190.1"/>
    <property type="molecule type" value="Genomic_DNA"/>
</dbReference>
<feature type="domain" description="HTH cro/C1-type" evidence="1">
    <location>
        <begin position="6"/>
        <end position="61"/>
    </location>
</feature>
<dbReference type="SUPFAM" id="SSF47413">
    <property type="entry name" value="lambda repressor-like DNA-binding domains"/>
    <property type="match status" value="1"/>
</dbReference>
<dbReference type="Gene3D" id="1.10.260.40">
    <property type="entry name" value="lambda repressor-like DNA-binding domains"/>
    <property type="match status" value="1"/>
</dbReference>
<dbReference type="InterPro" id="IPR001387">
    <property type="entry name" value="Cro/C1-type_HTH"/>
</dbReference>
<sequence length="71" mass="8442">MNKLKLEYEMKMKGITMAEMCNMLQISRSAFYRKCNGKAEFTRREIERIIEILGIDKVEALEEIFFDEKVS</sequence>
<accession>A0A8S5MAC1</accession>
<reference evidence="2" key="1">
    <citation type="journal article" date="2021" name="Proc. Natl. Acad. Sci. U.S.A.">
        <title>A Catalog of Tens of Thousands of Viruses from Human Metagenomes Reveals Hidden Associations with Chronic Diseases.</title>
        <authorList>
            <person name="Tisza M.J."/>
            <person name="Buck C.B."/>
        </authorList>
    </citation>
    <scope>NUCLEOTIDE SEQUENCE</scope>
    <source>
        <strain evidence="2">CtKvA22</strain>
    </source>
</reference>
<name>A0A8S5MAC1_9CAUD</name>
<dbReference type="GO" id="GO:0003677">
    <property type="term" value="F:DNA binding"/>
    <property type="evidence" value="ECO:0007669"/>
    <property type="project" value="InterPro"/>
</dbReference>
<evidence type="ECO:0000259" key="1">
    <source>
        <dbReference type="PROSITE" id="PS50943"/>
    </source>
</evidence>
<dbReference type="PROSITE" id="PS50943">
    <property type="entry name" value="HTH_CROC1"/>
    <property type="match status" value="1"/>
</dbReference>
<dbReference type="Pfam" id="PF13443">
    <property type="entry name" value="HTH_26"/>
    <property type="match status" value="1"/>
</dbReference>
<dbReference type="InterPro" id="IPR010982">
    <property type="entry name" value="Lambda_DNA-bd_dom_sf"/>
</dbReference>
<evidence type="ECO:0000313" key="2">
    <source>
        <dbReference type="EMBL" id="DAD79190.1"/>
    </source>
</evidence>
<protein>
    <submittedName>
        <fullName evidence="2">LAMBDA REPRESSOR (TRIPLE MUTANT)/DNA COMPLEX-DNA COMPLEX, DOUBLE HELIX, TRANSCRIPTION-DNA.1A</fullName>
    </submittedName>
</protein>